<accession>A0A0S4UBI7</accession>
<name>A0A0S4UBI7_RALSL</name>
<dbReference type="EMBL" id="LN899821">
    <property type="protein sequence ID" value="CUV19591.1"/>
    <property type="molecule type" value="Genomic_DNA"/>
</dbReference>
<dbReference type="AlphaFoldDB" id="A0A0S4UBI7"/>
<organism evidence="1">
    <name type="scientific">Ralstonia solanacearum</name>
    <name type="common">Pseudomonas solanacearum</name>
    <dbReference type="NCBI Taxonomy" id="305"/>
    <lineage>
        <taxon>Bacteria</taxon>
        <taxon>Pseudomonadati</taxon>
        <taxon>Pseudomonadota</taxon>
        <taxon>Betaproteobacteria</taxon>
        <taxon>Burkholderiales</taxon>
        <taxon>Burkholderiaceae</taxon>
        <taxon>Ralstonia</taxon>
        <taxon>Ralstonia solanacearum species complex</taxon>
    </lineage>
</organism>
<evidence type="ECO:0000313" key="1">
    <source>
        <dbReference type="EMBL" id="CUV19591.1"/>
    </source>
</evidence>
<gene>
    <name evidence="1" type="ORF">PSS4_v1_1070024</name>
</gene>
<protein>
    <submittedName>
        <fullName evidence="1">Uncharacterized protein</fullName>
    </submittedName>
</protein>
<proteinExistence type="predicted"/>
<reference evidence="1" key="1">
    <citation type="submission" date="2015-10" db="EMBL/GenBank/DDBJ databases">
        <authorList>
            <person name="Gilbert D.G."/>
        </authorList>
    </citation>
    <scope>NUCLEOTIDE SEQUENCE</scope>
    <source>
        <strain evidence="1">Phyl III-seqv23</strain>
    </source>
</reference>
<sequence length="70" mass="7859">MPMKGFIQVVGKLQIHAMRIVDSLEVPAGKSDAQCYHVFRRSDGGSMEFVGKDSDLDFIENFCLERASLH</sequence>